<evidence type="ECO:0000256" key="2">
    <source>
        <dbReference type="SAM" id="SignalP"/>
    </source>
</evidence>
<dbReference type="PANTHER" id="PTHR43625:SF5">
    <property type="entry name" value="PYRIDOXAL REDUCTASE, CHLOROPLASTIC"/>
    <property type="match status" value="1"/>
</dbReference>
<dbReference type="SUPFAM" id="SSF51430">
    <property type="entry name" value="NAD(P)-linked oxidoreductase"/>
    <property type="match status" value="1"/>
</dbReference>
<dbReference type="GO" id="GO:0050236">
    <property type="term" value="F:pyridoxine 4-dehydrogenase (NADP+) activity"/>
    <property type="evidence" value="ECO:0007669"/>
    <property type="project" value="UniProtKB-EC"/>
</dbReference>
<feature type="domain" description="NADP-dependent oxidoreductase" evidence="3">
    <location>
        <begin position="45"/>
        <end position="155"/>
    </location>
</feature>
<evidence type="ECO:0000313" key="5">
    <source>
        <dbReference type="Proteomes" id="UP001224775"/>
    </source>
</evidence>
<dbReference type="Gene3D" id="3.20.20.100">
    <property type="entry name" value="NADP-dependent oxidoreductase domain"/>
    <property type="match status" value="2"/>
</dbReference>
<evidence type="ECO:0000259" key="3">
    <source>
        <dbReference type="Pfam" id="PF00248"/>
    </source>
</evidence>
<reference evidence="4" key="1">
    <citation type="submission" date="2023-06" db="EMBL/GenBank/DDBJ databases">
        <title>Survivors Of The Sea: Transcriptome response of Skeletonema marinoi to long-term dormancy.</title>
        <authorList>
            <person name="Pinder M.I.M."/>
            <person name="Kourtchenko O."/>
            <person name="Robertson E.K."/>
            <person name="Larsson T."/>
            <person name="Maumus F."/>
            <person name="Osuna-Cruz C.M."/>
            <person name="Vancaester E."/>
            <person name="Stenow R."/>
            <person name="Vandepoele K."/>
            <person name="Ploug H."/>
            <person name="Bruchert V."/>
            <person name="Godhe A."/>
            <person name="Topel M."/>
        </authorList>
    </citation>
    <scope>NUCLEOTIDE SEQUENCE</scope>
    <source>
        <strain evidence="4">R05AC</strain>
    </source>
</reference>
<gene>
    <name evidence="4" type="ORF">QTG54_014480</name>
</gene>
<evidence type="ECO:0000313" key="4">
    <source>
        <dbReference type="EMBL" id="KAK1734607.1"/>
    </source>
</evidence>
<dbReference type="InterPro" id="IPR023210">
    <property type="entry name" value="NADP_OxRdtase_dom"/>
</dbReference>
<dbReference type="EMBL" id="JATAAI010000037">
    <property type="protein sequence ID" value="KAK1734607.1"/>
    <property type="molecule type" value="Genomic_DNA"/>
</dbReference>
<name>A0AAD9D5J4_9STRA</name>
<keyword evidence="5" id="KW-1185">Reference proteome</keyword>
<comment type="caution">
    <text evidence="4">The sequence shown here is derived from an EMBL/GenBank/DDBJ whole genome shotgun (WGS) entry which is preliminary data.</text>
</comment>
<dbReference type="EC" id="1.1.1.65" evidence="4"/>
<proteinExistence type="predicted"/>
<feature type="domain" description="NADP-dependent oxidoreductase" evidence="3">
    <location>
        <begin position="175"/>
        <end position="312"/>
    </location>
</feature>
<feature type="signal peptide" evidence="2">
    <location>
        <begin position="1"/>
        <end position="22"/>
    </location>
</feature>
<feature type="chain" id="PRO_5042139186" evidence="2">
    <location>
        <begin position="23"/>
        <end position="328"/>
    </location>
</feature>
<dbReference type="PANTHER" id="PTHR43625">
    <property type="entry name" value="AFLATOXIN B1 ALDEHYDE REDUCTASE"/>
    <property type="match status" value="1"/>
</dbReference>
<dbReference type="InterPro" id="IPR050791">
    <property type="entry name" value="Aldo-Keto_reductase"/>
</dbReference>
<dbReference type="InterPro" id="IPR036812">
    <property type="entry name" value="NAD(P)_OxRdtase_dom_sf"/>
</dbReference>
<sequence length="328" mass="36072">MTSSAILFASLCLALAAQTVTALVLPGTKTIVGRVSAGPIEISALGCGTWSWGNRLLWDYDPSQDEEIYRAYREIRDAGVTIFDTSRDSLGQFERRYLEEKSSSKSMFGLERMLAMLATNSRVTRGSYVKACKESLKRLEQDKLAIAQTHWSTANYNVFQEGALGKLGKFSNRMKERNVPIAVAQVQYSLMTARNNEILDACDDAGCRLISYSPLCLGLLTGKYNLDNLPREGNPRRQLFRELLPGAQQLLGTLDAVAKDVGKTQSQVAINWAISKGTVPIPGARNLQQAQENLGAVGWKLSNAAVQELDNASAGVNKKMIENIFQTR</sequence>
<dbReference type="Pfam" id="PF00248">
    <property type="entry name" value="Aldo_ket_red"/>
    <property type="match status" value="2"/>
</dbReference>
<dbReference type="Proteomes" id="UP001224775">
    <property type="component" value="Unassembled WGS sequence"/>
</dbReference>
<organism evidence="4 5">
    <name type="scientific">Skeletonema marinoi</name>
    <dbReference type="NCBI Taxonomy" id="267567"/>
    <lineage>
        <taxon>Eukaryota</taxon>
        <taxon>Sar</taxon>
        <taxon>Stramenopiles</taxon>
        <taxon>Ochrophyta</taxon>
        <taxon>Bacillariophyta</taxon>
        <taxon>Coscinodiscophyceae</taxon>
        <taxon>Thalassiosirophycidae</taxon>
        <taxon>Thalassiosirales</taxon>
        <taxon>Skeletonemataceae</taxon>
        <taxon>Skeletonema</taxon>
        <taxon>Skeletonema marinoi-dohrnii complex</taxon>
    </lineage>
</organism>
<dbReference type="GO" id="GO:0005737">
    <property type="term" value="C:cytoplasm"/>
    <property type="evidence" value="ECO:0007669"/>
    <property type="project" value="TreeGrafter"/>
</dbReference>
<dbReference type="AlphaFoldDB" id="A0AAD9D5J4"/>
<protein>
    <submittedName>
        <fullName evidence="4">Pyridoxal reductase</fullName>
        <ecNumber evidence="4">1.1.1.65</ecNumber>
    </submittedName>
</protein>
<keyword evidence="2" id="KW-0732">Signal</keyword>
<keyword evidence="1 4" id="KW-0560">Oxidoreductase</keyword>
<accession>A0AAD9D5J4</accession>
<evidence type="ECO:0000256" key="1">
    <source>
        <dbReference type="ARBA" id="ARBA00023002"/>
    </source>
</evidence>